<reference evidence="2" key="1">
    <citation type="journal article" date="2015" name="Nature">
        <title>Complex archaea that bridge the gap between prokaryotes and eukaryotes.</title>
        <authorList>
            <person name="Spang A."/>
            <person name="Saw J.H."/>
            <person name="Jorgensen S.L."/>
            <person name="Zaremba-Niedzwiedzka K."/>
            <person name="Martijn J."/>
            <person name="Lind A.E."/>
            <person name="van Eijk R."/>
            <person name="Schleper C."/>
            <person name="Guy L."/>
            <person name="Ettema T.J."/>
        </authorList>
    </citation>
    <scope>NUCLEOTIDE SEQUENCE</scope>
</reference>
<dbReference type="EMBL" id="LAZR01017200">
    <property type="protein sequence ID" value="KKM01427.1"/>
    <property type="molecule type" value="Genomic_DNA"/>
</dbReference>
<evidence type="ECO:0000313" key="2">
    <source>
        <dbReference type="EMBL" id="KKM01427.1"/>
    </source>
</evidence>
<organism evidence="2">
    <name type="scientific">marine sediment metagenome</name>
    <dbReference type="NCBI Taxonomy" id="412755"/>
    <lineage>
        <taxon>unclassified sequences</taxon>
        <taxon>metagenomes</taxon>
        <taxon>ecological metagenomes</taxon>
    </lineage>
</organism>
<protein>
    <recommendedName>
        <fullName evidence="1">Polysaccharide pyruvyl transferase domain-containing protein</fullName>
    </recommendedName>
</protein>
<dbReference type="InterPro" id="IPR007345">
    <property type="entry name" value="Polysacch_pyruvyl_Trfase"/>
</dbReference>
<proteinExistence type="predicted"/>
<feature type="domain" description="Polysaccharide pyruvyl transferase" evidence="1">
    <location>
        <begin position="60"/>
        <end position="187"/>
    </location>
</feature>
<accession>A0A0F9HE73</accession>
<name>A0A0F9HE73_9ZZZZ</name>
<gene>
    <name evidence="2" type="ORF">LCGC14_1794530</name>
</gene>
<dbReference type="AlphaFoldDB" id="A0A0F9HE73"/>
<evidence type="ECO:0000259" key="1">
    <source>
        <dbReference type="Pfam" id="PF04230"/>
    </source>
</evidence>
<comment type="caution">
    <text evidence="2">The sequence shown here is derived from an EMBL/GenBank/DDBJ whole genome shotgun (WGS) entry which is preliminary data.</text>
</comment>
<sequence>MIERVRYYAGLFNFGDDINPLLCTLITGRAVKEMHVLDETPEDHILMCGSILYYANEHSIVWGAGFIDSRSPIMGEPKGIWAVRGPLTAKRLEQLGIEVDVPYGDPVLLLKRLYKPVPLSQDYEYGVIAHYIDRKTVEDWPDNILRIDIASAPWKIVQDVNRCKKIISSSLHGIVIADTYNIPALWVKLSDGLVGDDFKFHDYFASIGRKDVDFVDLRGGYSHGVLNAFVDYKVDIDLDRLYEACPLI</sequence>
<dbReference type="Pfam" id="PF04230">
    <property type="entry name" value="PS_pyruv_trans"/>
    <property type="match status" value="1"/>
</dbReference>